<evidence type="ECO:0000256" key="7">
    <source>
        <dbReference type="ARBA" id="ARBA00022962"/>
    </source>
</evidence>
<proteinExistence type="inferred from homology"/>
<name>A0AAW6U039_9BACT</name>
<feature type="binding site" evidence="9">
    <location>
        <position position="232"/>
    </location>
    <ligand>
        <name>[4Fe-4S] cluster</name>
        <dbReference type="ChEBI" id="CHEBI:49883"/>
    </ligand>
</feature>
<dbReference type="EC" id="2.4.2.14" evidence="3 8"/>
<dbReference type="PANTHER" id="PTHR11907">
    <property type="entry name" value="AMIDOPHOSPHORIBOSYLTRANSFERASE"/>
    <property type="match status" value="1"/>
</dbReference>
<evidence type="ECO:0000259" key="10">
    <source>
        <dbReference type="PROSITE" id="PS51278"/>
    </source>
</evidence>
<evidence type="ECO:0000256" key="2">
    <source>
        <dbReference type="ARBA" id="ARBA00010138"/>
    </source>
</evidence>
<evidence type="ECO:0000256" key="9">
    <source>
        <dbReference type="PIRSR" id="PIRSR000485-3"/>
    </source>
</evidence>
<comment type="caution">
    <text evidence="11">The sequence shown here is derived from an EMBL/GenBank/DDBJ whole genome shotgun (WGS) entry which is preliminary data.</text>
</comment>
<dbReference type="EMBL" id="JASCXX010000010">
    <property type="protein sequence ID" value="MDI6449441.1"/>
    <property type="molecule type" value="Genomic_DNA"/>
</dbReference>
<dbReference type="GO" id="GO:0051536">
    <property type="term" value="F:iron-sulfur cluster binding"/>
    <property type="evidence" value="ECO:0007669"/>
    <property type="project" value="UniProtKB-KW"/>
</dbReference>
<keyword evidence="7" id="KW-0315">Glutamine amidotransferase</keyword>
<dbReference type="InterPro" id="IPR000836">
    <property type="entry name" value="PRTase_dom"/>
</dbReference>
<dbReference type="AlphaFoldDB" id="A0AAW6U039"/>
<evidence type="ECO:0000256" key="8">
    <source>
        <dbReference type="PIRNR" id="PIRNR000485"/>
    </source>
</evidence>
<dbReference type="Proteomes" id="UP001431776">
    <property type="component" value="Unassembled WGS sequence"/>
</dbReference>
<evidence type="ECO:0000256" key="1">
    <source>
        <dbReference type="ARBA" id="ARBA00005209"/>
    </source>
</evidence>
<feature type="binding site" evidence="9">
    <location>
        <position position="457"/>
    </location>
    <ligand>
        <name>[4Fe-4S] cluster</name>
        <dbReference type="ChEBI" id="CHEBI:49883"/>
    </ligand>
</feature>
<feature type="binding site" evidence="9">
    <location>
        <position position="460"/>
    </location>
    <ligand>
        <name>[4Fe-4S] cluster</name>
        <dbReference type="ChEBI" id="CHEBI:49883"/>
    </ligand>
</feature>
<accession>A0AAW6U039</accession>
<keyword evidence="6 8" id="KW-0658">Purine biosynthesis</keyword>
<dbReference type="GO" id="GO:0004044">
    <property type="term" value="F:amidophosphoribosyltransferase activity"/>
    <property type="evidence" value="ECO:0007669"/>
    <property type="project" value="UniProtKB-EC"/>
</dbReference>
<keyword evidence="9" id="KW-0408">Iron</keyword>
<dbReference type="PIRSF" id="PIRSF000485">
    <property type="entry name" value="Amd_phspho_trans"/>
    <property type="match status" value="1"/>
</dbReference>
<comment type="similarity">
    <text evidence="2 8">In the C-terminal section; belongs to the purine/pyrimidine phosphoribosyltransferase family.</text>
</comment>
<dbReference type="Pfam" id="PF13537">
    <property type="entry name" value="GATase_7"/>
    <property type="match status" value="1"/>
</dbReference>
<dbReference type="CDD" id="cd06223">
    <property type="entry name" value="PRTases_typeI"/>
    <property type="match status" value="1"/>
</dbReference>
<evidence type="ECO:0000256" key="3">
    <source>
        <dbReference type="ARBA" id="ARBA00011941"/>
    </source>
</evidence>
<dbReference type="GO" id="GO:0046872">
    <property type="term" value="F:metal ion binding"/>
    <property type="evidence" value="ECO:0007669"/>
    <property type="project" value="UniProtKB-KW"/>
</dbReference>
<dbReference type="InterPro" id="IPR029055">
    <property type="entry name" value="Ntn_hydrolases_N"/>
</dbReference>
<keyword evidence="4 8" id="KW-0328">Glycosyltransferase</keyword>
<dbReference type="InterPro" id="IPR017932">
    <property type="entry name" value="GATase_2_dom"/>
</dbReference>
<evidence type="ECO:0000256" key="5">
    <source>
        <dbReference type="ARBA" id="ARBA00022679"/>
    </source>
</evidence>
<evidence type="ECO:0000313" key="12">
    <source>
        <dbReference type="Proteomes" id="UP001431776"/>
    </source>
</evidence>
<dbReference type="GO" id="GO:0006164">
    <property type="term" value="P:purine nucleotide biosynthetic process"/>
    <property type="evidence" value="ECO:0007669"/>
    <property type="project" value="UniProtKB-KW"/>
</dbReference>
<evidence type="ECO:0000256" key="4">
    <source>
        <dbReference type="ARBA" id="ARBA00022676"/>
    </source>
</evidence>
<dbReference type="GO" id="GO:0009113">
    <property type="term" value="P:purine nucleobase biosynthetic process"/>
    <property type="evidence" value="ECO:0007669"/>
    <property type="project" value="InterPro"/>
</dbReference>
<dbReference type="InterPro" id="IPR005854">
    <property type="entry name" value="PurF"/>
</dbReference>
<keyword evidence="9" id="KW-0411">Iron-sulfur</keyword>
<gene>
    <name evidence="11" type="ORF">QJ522_10345</name>
</gene>
<comment type="catalytic activity">
    <reaction evidence="8">
        <text>5-phospho-beta-D-ribosylamine + L-glutamate + diphosphate = 5-phospho-alpha-D-ribose 1-diphosphate + L-glutamine + H2O</text>
        <dbReference type="Rhea" id="RHEA:14905"/>
        <dbReference type="ChEBI" id="CHEBI:15377"/>
        <dbReference type="ChEBI" id="CHEBI:29985"/>
        <dbReference type="ChEBI" id="CHEBI:33019"/>
        <dbReference type="ChEBI" id="CHEBI:58017"/>
        <dbReference type="ChEBI" id="CHEBI:58359"/>
        <dbReference type="ChEBI" id="CHEBI:58681"/>
        <dbReference type="EC" id="2.4.2.14"/>
    </reaction>
</comment>
<organism evidence="11 12">
    <name type="scientific">Anaerobaca lacustris</name>
    <dbReference type="NCBI Taxonomy" id="3044600"/>
    <lineage>
        <taxon>Bacteria</taxon>
        <taxon>Pseudomonadati</taxon>
        <taxon>Planctomycetota</taxon>
        <taxon>Phycisphaerae</taxon>
        <taxon>Sedimentisphaerales</taxon>
        <taxon>Anaerobacaceae</taxon>
        <taxon>Anaerobaca</taxon>
    </lineage>
</organism>
<dbReference type="InterPro" id="IPR029057">
    <property type="entry name" value="PRTase-like"/>
</dbReference>
<reference evidence="11" key="1">
    <citation type="submission" date="2023-05" db="EMBL/GenBank/DDBJ databases">
        <title>Anaerotaeda fermentans gen. nov., sp. nov., a novel anaerobic planctomycete of the new family within the order Sedimentisphaerales isolated from Taman Peninsula, Russia.</title>
        <authorList>
            <person name="Khomyakova M.A."/>
            <person name="Merkel A.Y."/>
            <person name="Slobodkin A.I."/>
        </authorList>
    </citation>
    <scope>NUCLEOTIDE SEQUENCE</scope>
    <source>
        <strain evidence="11">M17dextr</strain>
    </source>
</reference>
<comment type="pathway">
    <text evidence="1 8">Purine metabolism; IMP biosynthesis via de novo pathway; N(1)-(5-phospho-D-ribosyl)glycinamide from 5-phospho-alpha-D-ribose 1-diphosphate: step 1/2.</text>
</comment>
<dbReference type="Gene3D" id="3.60.20.10">
    <property type="entry name" value="Glutamine Phosphoribosylpyrophosphate, subunit 1, domain 1"/>
    <property type="match status" value="1"/>
</dbReference>
<keyword evidence="9" id="KW-0479">Metal-binding</keyword>
<keyword evidence="5 8" id="KW-0808">Transferase</keyword>
<dbReference type="Gene3D" id="3.40.50.2020">
    <property type="match status" value="1"/>
</dbReference>
<evidence type="ECO:0000256" key="6">
    <source>
        <dbReference type="ARBA" id="ARBA00022755"/>
    </source>
</evidence>
<dbReference type="PROSITE" id="PS51278">
    <property type="entry name" value="GATASE_TYPE_2"/>
    <property type="match status" value="1"/>
</dbReference>
<dbReference type="RefSeq" id="WP_349244847.1">
    <property type="nucleotide sequence ID" value="NZ_JASCXX010000010.1"/>
</dbReference>
<evidence type="ECO:0000313" key="11">
    <source>
        <dbReference type="EMBL" id="MDI6449441.1"/>
    </source>
</evidence>
<protein>
    <recommendedName>
        <fullName evidence="3 8">Amidophosphoribosyltransferase</fullName>
        <shortName evidence="8">ATase</shortName>
        <ecNumber evidence="3 8">2.4.2.14</ecNumber>
    </recommendedName>
    <alternativeName>
        <fullName evidence="8">Glutamine phosphoribosylpyrophosphate amidotransferase</fullName>
    </alternativeName>
</protein>
<keyword evidence="12" id="KW-1185">Reference proteome</keyword>
<dbReference type="SUPFAM" id="SSF53271">
    <property type="entry name" value="PRTase-like"/>
    <property type="match status" value="1"/>
</dbReference>
<feature type="domain" description="Glutamine amidotransferase type-2" evidence="10">
    <location>
        <begin position="2"/>
        <end position="216"/>
    </location>
</feature>
<feature type="binding site" evidence="9">
    <location>
        <position position="381"/>
    </location>
    <ligand>
        <name>[4Fe-4S] cluster</name>
        <dbReference type="ChEBI" id="CHEBI:49883"/>
    </ligand>
</feature>
<comment type="cofactor">
    <cofactor evidence="9">
        <name>[4Fe-4S] cluster</name>
        <dbReference type="ChEBI" id="CHEBI:49883"/>
    </cofactor>
    <text evidence="9">Binds 1 [4Fe-4S] cluster per subunit.</text>
</comment>
<sequence length="499" mass="55364">MSGLFGVVSEKNCSETLFYGTDYHSHLGTEFGGMAVLGSEFTRRIHDLSQSQFKSKFFDDCLQMTGKKGIGVISASEEQPIYLNSRFGPFCLATAGMVENAEELAAQLLRKGISFSEVGRKGVNTTELIGKLINQGTDLVDGIEKMFNRIEGSCSLLLLSRAGIYVARDRFGYTPFVVGRGPGSWAVTSESSAFPNLGFETVKYVEPGEILLISEDGVVQRKIGRKHPSQTCAFLWMYTGFPASNYDGINVEIVRERSGRLLARRDGDIDVDMVCGVPDSGLAHGLGYAMESGKPFRRPLVKYTPGYGRSYTPPSQKTRDLIAKMKLIPIQEVIEGQSIVLCEDSIVRGTQLKNHAIQKLWACGAREVHIRAACPPLMFPCRFNLSTRSIDELAARKAIRRIEGHDIVDVSPYIDPTSAKYEQMVEVIRQDLGVTTLRYQTVDDMVEAIGKPRHQLCLYCWTGQCPRSACRRTAIDIVETKKRSARSGAVDDPLQQQLW</sequence>
<dbReference type="SUPFAM" id="SSF56235">
    <property type="entry name" value="N-terminal nucleophile aminohydrolases (Ntn hydrolases)"/>
    <property type="match status" value="1"/>
</dbReference>